<dbReference type="InterPro" id="IPR015943">
    <property type="entry name" value="WD40/YVTN_repeat-like_dom_sf"/>
</dbReference>
<feature type="signal peptide" evidence="5">
    <location>
        <begin position="1"/>
        <end position="34"/>
    </location>
</feature>
<dbReference type="SUPFAM" id="SSF63829">
    <property type="entry name" value="Calcium-dependent phosphotriesterase"/>
    <property type="match status" value="2"/>
</dbReference>
<dbReference type="Gene3D" id="1.20.5.1930">
    <property type="match status" value="1"/>
</dbReference>
<organism evidence="7 8">
    <name type="scientific">Luteibacter rhizovicinus</name>
    <dbReference type="NCBI Taxonomy" id="242606"/>
    <lineage>
        <taxon>Bacteria</taxon>
        <taxon>Pseudomonadati</taxon>
        <taxon>Pseudomonadota</taxon>
        <taxon>Gammaproteobacteria</taxon>
        <taxon>Lysobacterales</taxon>
        <taxon>Rhodanobacteraceae</taxon>
        <taxon>Luteibacter</taxon>
    </lineage>
</organism>
<keyword evidence="4" id="KW-0812">Transmembrane</keyword>
<evidence type="ECO:0000259" key="6">
    <source>
        <dbReference type="SMART" id="SM00387"/>
    </source>
</evidence>
<keyword evidence="4" id="KW-0472">Membrane</keyword>
<dbReference type="PANTHER" id="PTHR24421:SF62">
    <property type="entry name" value="SENSORY TRANSDUCTION HISTIDINE KINASE"/>
    <property type="match status" value="1"/>
</dbReference>
<evidence type="ECO:0000256" key="1">
    <source>
        <dbReference type="ARBA" id="ARBA00022679"/>
    </source>
</evidence>
<evidence type="ECO:0000256" key="4">
    <source>
        <dbReference type="SAM" id="Phobius"/>
    </source>
</evidence>
<dbReference type="Pfam" id="PF07494">
    <property type="entry name" value="Reg_prop"/>
    <property type="match status" value="1"/>
</dbReference>
<dbReference type="InterPro" id="IPR011110">
    <property type="entry name" value="Reg_prop"/>
</dbReference>
<name>A0A4R3YSU0_9GAMM</name>
<dbReference type="PANTHER" id="PTHR24421">
    <property type="entry name" value="NITRATE/NITRITE SENSOR PROTEIN NARX-RELATED"/>
    <property type="match status" value="1"/>
</dbReference>
<dbReference type="OrthoDB" id="176203at2"/>
<dbReference type="GO" id="GO:0000155">
    <property type="term" value="F:phosphorelay sensor kinase activity"/>
    <property type="evidence" value="ECO:0007669"/>
    <property type="project" value="InterPro"/>
</dbReference>
<protein>
    <submittedName>
        <fullName evidence="7">Signal transduction histidine kinase</fullName>
    </submittedName>
</protein>
<keyword evidence="1" id="KW-0808">Transferase</keyword>
<keyword evidence="8" id="KW-1185">Reference proteome</keyword>
<keyword evidence="4" id="KW-1133">Transmembrane helix</keyword>
<dbReference type="InterPro" id="IPR011123">
    <property type="entry name" value="Y_Y_Y"/>
</dbReference>
<feature type="transmembrane region" description="Helical" evidence="4">
    <location>
        <begin position="745"/>
        <end position="763"/>
    </location>
</feature>
<feature type="chain" id="PRO_5020333697" evidence="5">
    <location>
        <begin position="35"/>
        <end position="992"/>
    </location>
</feature>
<evidence type="ECO:0000313" key="8">
    <source>
        <dbReference type="Proteomes" id="UP000295645"/>
    </source>
</evidence>
<evidence type="ECO:0000256" key="3">
    <source>
        <dbReference type="ARBA" id="ARBA00023012"/>
    </source>
</evidence>
<reference evidence="7 8" key="1">
    <citation type="submission" date="2019-03" db="EMBL/GenBank/DDBJ databases">
        <title>Above-ground endophytic microbial communities from plants in different locations in the United States.</title>
        <authorList>
            <person name="Frank C."/>
        </authorList>
    </citation>
    <scope>NUCLEOTIDE SEQUENCE [LARGE SCALE GENOMIC DNA]</scope>
    <source>
        <strain evidence="7 8">LP_13_YM</strain>
    </source>
</reference>
<dbReference type="InterPro" id="IPR011712">
    <property type="entry name" value="Sig_transdc_His_kin_sub3_dim/P"/>
</dbReference>
<dbReference type="GO" id="GO:0016020">
    <property type="term" value="C:membrane"/>
    <property type="evidence" value="ECO:0007669"/>
    <property type="project" value="InterPro"/>
</dbReference>
<sequence length="992" mass="108416">MMFTLPVPGIKALLRTFARALIVTCMVLDLPAQAADVDLGRANDKVGVQGHPVPFLPVDQLQRTLFTAREGAPQGIYAITQDPQGYLWVGGSSGLYRFDGVRFEKMFEDKLPAILISALFADKDGSLWIGDLRGGITRLRNGVLTQMNRGRSPATIMAFTQRTDGALWVGTASSLDELDGETWRPIHVSADSPKTGIDVNLYGKGWDGSYWVFSDRVAYRRLPASSQFERFTADEGMAAMAGLPASTTYSSAASTADMIVDRYRALWVPTIDGLLRVHVETSTDGYQLVTERVRTGDGSEEMEVTAAYSDRDGNVWIASSRGLEQFRATRFTPLSLPAGTYRPTIAADDDGALWVASLSSLPPLRVGKLTEAHPEFGGYVACLARAPDGAVWLSADSVLHRYHDGLTRSIPLPHESGAPKGNGTPGRGCAGLAVGTRNDIWLDIYSKLWHWDGHEWNLAYPKTALSLAVQEDRVWVGRPDNTLVVLEQGKEHRYTKLQGIDVGAVSALYSGKAGLWMGGNNGLMLKRGEYFQRLLGTHGERFLSTADIVELDNGDLWILTSRGAYRVAAGEIKAAIAAPSHAVGYELFDQDDGLRGSIGTVQLDPLEVGTDGRLWIASQRSVAWIDPTHIPPVPAPPPVSIDSLNGKDLRFADGREVMLEKGARSIDVAYTAATLSLPGRSHFRYVLHGIDDGWQDAGTQRSAHYSNLGPGHYIFLVEASSADGVWPASATRLSFEILPAFYQTWWFKGLCILAALLVAWSLYRMHISRIFASHQARVRERERIARDLHDSLLQYFQALLLHAHAATSGLTDGVARVKLEKVIQIAGEALVEGRDKIMELRSVSDSLDALPNDIARLAQLLGDIHAMEFSVEVHGELRPLRPAVADEVHAISHELVANAFRHSQGTHVRLDLYYERQALVAVVTDDGRGIDGDSDAAIKSGHWGIAGMHERAKQIGGSLAIGRGPQGGTRATLKVPARLAYSRHRGLVSRWR</sequence>
<dbReference type="EMBL" id="SMCS01000002">
    <property type="protein sequence ID" value="TCV95977.1"/>
    <property type="molecule type" value="Genomic_DNA"/>
</dbReference>
<keyword evidence="5" id="KW-0732">Signal</keyword>
<dbReference type="Gene3D" id="2.60.40.10">
    <property type="entry name" value="Immunoglobulins"/>
    <property type="match status" value="1"/>
</dbReference>
<dbReference type="Gene3D" id="2.130.10.10">
    <property type="entry name" value="YVTN repeat-like/Quinoprotein amine dehydrogenase"/>
    <property type="match status" value="2"/>
</dbReference>
<dbReference type="Pfam" id="PF07495">
    <property type="entry name" value="Y_Y_Y"/>
    <property type="match status" value="1"/>
</dbReference>
<dbReference type="InterPro" id="IPR003594">
    <property type="entry name" value="HATPase_dom"/>
</dbReference>
<dbReference type="Gene3D" id="3.30.565.10">
    <property type="entry name" value="Histidine kinase-like ATPase, C-terminal domain"/>
    <property type="match status" value="1"/>
</dbReference>
<dbReference type="InterPro" id="IPR036890">
    <property type="entry name" value="HATPase_C_sf"/>
</dbReference>
<dbReference type="InterPro" id="IPR013783">
    <property type="entry name" value="Ig-like_fold"/>
</dbReference>
<dbReference type="GO" id="GO:0046983">
    <property type="term" value="F:protein dimerization activity"/>
    <property type="evidence" value="ECO:0007669"/>
    <property type="project" value="InterPro"/>
</dbReference>
<evidence type="ECO:0000256" key="2">
    <source>
        <dbReference type="ARBA" id="ARBA00022777"/>
    </source>
</evidence>
<dbReference type="Pfam" id="PF07730">
    <property type="entry name" value="HisKA_3"/>
    <property type="match status" value="1"/>
</dbReference>
<accession>A0A4R3YSU0</accession>
<dbReference type="Pfam" id="PF02518">
    <property type="entry name" value="HATPase_c"/>
    <property type="match status" value="1"/>
</dbReference>
<keyword evidence="3" id="KW-0902">Two-component regulatory system</keyword>
<gene>
    <name evidence="7" type="ORF">EC912_102325</name>
</gene>
<dbReference type="RefSeq" id="WP_132142203.1">
    <property type="nucleotide sequence ID" value="NZ_SMCS01000002.1"/>
</dbReference>
<dbReference type="InterPro" id="IPR050482">
    <property type="entry name" value="Sensor_HK_TwoCompSys"/>
</dbReference>
<dbReference type="SMART" id="SM00387">
    <property type="entry name" value="HATPase_c"/>
    <property type="match status" value="1"/>
</dbReference>
<comment type="caution">
    <text evidence="7">The sequence shown here is derived from an EMBL/GenBank/DDBJ whole genome shotgun (WGS) entry which is preliminary data.</text>
</comment>
<evidence type="ECO:0000313" key="7">
    <source>
        <dbReference type="EMBL" id="TCV95977.1"/>
    </source>
</evidence>
<dbReference type="Proteomes" id="UP000295645">
    <property type="component" value="Unassembled WGS sequence"/>
</dbReference>
<evidence type="ECO:0000256" key="5">
    <source>
        <dbReference type="SAM" id="SignalP"/>
    </source>
</evidence>
<feature type="domain" description="Histidine kinase/HSP90-like ATPase" evidence="6">
    <location>
        <begin position="883"/>
        <end position="979"/>
    </location>
</feature>
<dbReference type="CDD" id="cd16917">
    <property type="entry name" value="HATPase_UhpB-NarQ-NarX-like"/>
    <property type="match status" value="1"/>
</dbReference>
<keyword evidence="2 7" id="KW-0418">Kinase</keyword>
<dbReference type="AlphaFoldDB" id="A0A4R3YSU0"/>
<dbReference type="SUPFAM" id="SSF55874">
    <property type="entry name" value="ATPase domain of HSP90 chaperone/DNA topoisomerase II/histidine kinase"/>
    <property type="match status" value="1"/>
</dbReference>
<proteinExistence type="predicted"/>